<dbReference type="CDD" id="cd00090">
    <property type="entry name" value="HTH_ARSR"/>
    <property type="match status" value="1"/>
</dbReference>
<proteinExistence type="predicted"/>
<dbReference type="InterPro" id="IPR036388">
    <property type="entry name" value="WH-like_DNA-bd_sf"/>
</dbReference>
<dbReference type="Gene3D" id="1.10.10.10">
    <property type="entry name" value="Winged helix-like DNA-binding domain superfamily/Winged helix DNA-binding domain"/>
    <property type="match status" value="1"/>
</dbReference>
<sequence>MKSTRERILQKLLKTPRASINELAEVVGINSISVRHHLSSLQAEGLVTYEEERHGVGRPRLVYFLTEKGMELFPSSYFRFSNRLLEQMKESLPEKTVTKILHEMAKDIAEPYAQKAANLPLEGRLDLVKEILQQEGFSVDWKKRDDQYELTEITCPYYHVSQSHPEVCAIDRTLISSVLQVPIAKIRCVLKGDKTCSYLIDNHQSVKEDSKHD</sequence>
<protein>
    <recommendedName>
        <fullName evidence="3">HTH arsR-type domain-containing protein</fullName>
    </recommendedName>
</protein>
<evidence type="ECO:0008006" key="3">
    <source>
        <dbReference type="Google" id="ProtNLM"/>
    </source>
</evidence>
<evidence type="ECO:0000313" key="1">
    <source>
        <dbReference type="EMBL" id="KPL72199.1"/>
    </source>
</evidence>
<evidence type="ECO:0000313" key="2">
    <source>
        <dbReference type="Proteomes" id="UP000050417"/>
    </source>
</evidence>
<dbReference type="AlphaFoldDB" id="A0A0P6WZG1"/>
<dbReference type="SUPFAM" id="SSF46785">
    <property type="entry name" value="Winged helix' DNA-binding domain"/>
    <property type="match status" value="1"/>
</dbReference>
<keyword evidence="2" id="KW-1185">Reference proteome</keyword>
<dbReference type="InterPro" id="IPR036390">
    <property type="entry name" value="WH_DNA-bd_sf"/>
</dbReference>
<dbReference type="PANTHER" id="PTHR38600">
    <property type="entry name" value="TRANSCRIPTIONAL REGULATORY PROTEIN"/>
    <property type="match status" value="1"/>
</dbReference>
<dbReference type="InterPro" id="IPR011991">
    <property type="entry name" value="ArsR-like_HTH"/>
</dbReference>
<dbReference type="EMBL" id="LGCL01000039">
    <property type="protein sequence ID" value="KPL72199.1"/>
    <property type="molecule type" value="Genomic_DNA"/>
</dbReference>
<dbReference type="STRING" id="1134406.ADN00_15335"/>
<name>A0A0P6WZG1_9CHLR</name>
<comment type="caution">
    <text evidence="1">The sequence shown here is derived from an EMBL/GenBank/DDBJ whole genome shotgun (WGS) entry which is preliminary data.</text>
</comment>
<accession>A0A0P6WZG1</accession>
<dbReference type="OrthoDB" id="8545200at2"/>
<gene>
    <name evidence="1" type="ORF">ADN00_15335</name>
</gene>
<dbReference type="RefSeq" id="WP_075063913.1">
    <property type="nucleotide sequence ID" value="NZ_LGCL01000039.1"/>
</dbReference>
<dbReference type="Pfam" id="PF13412">
    <property type="entry name" value="HTH_24"/>
    <property type="match status" value="1"/>
</dbReference>
<reference evidence="1 2" key="1">
    <citation type="submission" date="2015-07" db="EMBL/GenBank/DDBJ databases">
        <title>Genome sequence of Ornatilinea apprima DSM 23815.</title>
        <authorList>
            <person name="Hemp J."/>
            <person name="Ward L.M."/>
            <person name="Pace L.A."/>
            <person name="Fischer W.W."/>
        </authorList>
    </citation>
    <scope>NUCLEOTIDE SEQUENCE [LARGE SCALE GENOMIC DNA]</scope>
    <source>
        <strain evidence="1 2">P3M-1</strain>
    </source>
</reference>
<dbReference type="PANTHER" id="PTHR38600:SF2">
    <property type="entry name" value="SLL0088 PROTEIN"/>
    <property type="match status" value="1"/>
</dbReference>
<dbReference type="Proteomes" id="UP000050417">
    <property type="component" value="Unassembled WGS sequence"/>
</dbReference>
<organism evidence="1 2">
    <name type="scientific">Ornatilinea apprima</name>
    <dbReference type="NCBI Taxonomy" id="1134406"/>
    <lineage>
        <taxon>Bacteria</taxon>
        <taxon>Bacillati</taxon>
        <taxon>Chloroflexota</taxon>
        <taxon>Anaerolineae</taxon>
        <taxon>Anaerolineales</taxon>
        <taxon>Anaerolineaceae</taxon>
        <taxon>Ornatilinea</taxon>
    </lineage>
</organism>